<evidence type="ECO:0000256" key="7">
    <source>
        <dbReference type="ARBA" id="ARBA00023065"/>
    </source>
</evidence>
<feature type="transmembrane region" description="Helical" evidence="9">
    <location>
        <begin position="789"/>
        <end position="811"/>
    </location>
</feature>
<protein>
    <recommendedName>
        <fullName evidence="9">V-type proton ATPase subunit a</fullName>
    </recommendedName>
</protein>
<accession>A0A8C4Q953</accession>
<feature type="transmembrane region" description="Helical" evidence="9">
    <location>
        <begin position="609"/>
        <end position="636"/>
    </location>
</feature>
<dbReference type="PIRSF" id="PIRSF001293">
    <property type="entry name" value="ATP6V0A1"/>
    <property type="match status" value="1"/>
</dbReference>
<dbReference type="GO" id="GO:0046961">
    <property type="term" value="F:proton-transporting ATPase activity, rotational mechanism"/>
    <property type="evidence" value="ECO:0007669"/>
    <property type="project" value="InterPro"/>
</dbReference>
<comment type="function">
    <text evidence="9">Essential component of the vacuolar proton pump (V-ATPase), a multimeric enzyme that catalyzes the translocation of protons across the membranes. Required for assembly and activity of the V-ATPase.</text>
</comment>
<feature type="transmembrane region" description="Helical" evidence="9">
    <location>
        <begin position="442"/>
        <end position="470"/>
    </location>
</feature>
<keyword evidence="10" id="KW-0175">Coiled coil</keyword>
<dbReference type="GO" id="GO:0000220">
    <property type="term" value="C:vacuolar proton-transporting V-type ATPase, V0 domain"/>
    <property type="evidence" value="ECO:0007669"/>
    <property type="project" value="InterPro"/>
</dbReference>
<dbReference type="AlphaFoldDB" id="A0A8C4Q953"/>
<dbReference type="Proteomes" id="UP000694388">
    <property type="component" value="Unplaced"/>
</dbReference>
<keyword evidence="12" id="KW-1185">Reference proteome</keyword>
<organism evidence="11 12">
    <name type="scientific">Eptatretus burgeri</name>
    <name type="common">Inshore hagfish</name>
    <dbReference type="NCBI Taxonomy" id="7764"/>
    <lineage>
        <taxon>Eukaryota</taxon>
        <taxon>Metazoa</taxon>
        <taxon>Chordata</taxon>
        <taxon>Craniata</taxon>
        <taxon>Vertebrata</taxon>
        <taxon>Cyclostomata</taxon>
        <taxon>Myxini</taxon>
        <taxon>Myxiniformes</taxon>
        <taxon>Myxinidae</taxon>
        <taxon>Eptatretinae</taxon>
        <taxon>Eptatretus</taxon>
    </lineage>
</organism>
<feature type="transmembrane region" description="Helical" evidence="9">
    <location>
        <begin position="579"/>
        <end position="597"/>
    </location>
</feature>
<dbReference type="Ensembl" id="ENSEBUT00000012508.1">
    <property type="protein sequence ID" value="ENSEBUP00000011932.1"/>
    <property type="gene ID" value="ENSEBUG00000007629.1"/>
</dbReference>
<keyword evidence="6 9" id="KW-1133">Transmembrane helix</keyword>
<evidence type="ECO:0000256" key="10">
    <source>
        <dbReference type="SAM" id="Coils"/>
    </source>
</evidence>
<reference evidence="11" key="2">
    <citation type="submission" date="2025-09" db="UniProtKB">
        <authorList>
            <consortium name="Ensembl"/>
        </authorList>
    </citation>
    <scope>IDENTIFICATION</scope>
</reference>
<dbReference type="Pfam" id="PF01496">
    <property type="entry name" value="V_ATPase_I"/>
    <property type="match status" value="2"/>
</dbReference>
<feature type="transmembrane region" description="Helical" evidence="9">
    <location>
        <begin position="491"/>
        <end position="508"/>
    </location>
</feature>
<dbReference type="GeneTree" id="ENSGT00950000182881"/>
<evidence type="ECO:0000256" key="2">
    <source>
        <dbReference type="ARBA" id="ARBA00009904"/>
    </source>
</evidence>
<dbReference type="GO" id="GO:0005886">
    <property type="term" value="C:plasma membrane"/>
    <property type="evidence" value="ECO:0007669"/>
    <property type="project" value="TreeGrafter"/>
</dbReference>
<dbReference type="PANTHER" id="PTHR11629">
    <property type="entry name" value="VACUOLAR PROTON ATPASES"/>
    <property type="match status" value="1"/>
</dbReference>
<feature type="transmembrane region" description="Helical" evidence="9">
    <location>
        <begin position="677"/>
        <end position="697"/>
    </location>
</feature>
<proteinExistence type="inferred from homology"/>
<evidence type="ECO:0000256" key="5">
    <source>
        <dbReference type="ARBA" id="ARBA00022781"/>
    </source>
</evidence>
<keyword evidence="4 9" id="KW-0812">Transmembrane</keyword>
<evidence type="ECO:0000313" key="11">
    <source>
        <dbReference type="Ensembl" id="ENSEBUP00000011932.1"/>
    </source>
</evidence>
<evidence type="ECO:0000313" key="12">
    <source>
        <dbReference type="Proteomes" id="UP000694388"/>
    </source>
</evidence>
<dbReference type="PANTHER" id="PTHR11629:SF21">
    <property type="entry name" value="V-TYPE PROTON ATPASE 116 KDA SUBUNIT A 3"/>
    <property type="match status" value="1"/>
</dbReference>
<keyword evidence="5 9" id="KW-0375">Hydrogen ion transport</keyword>
<evidence type="ECO:0000256" key="3">
    <source>
        <dbReference type="ARBA" id="ARBA00022448"/>
    </source>
</evidence>
<dbReference type="InterPro" id="IPR026028">
    <property type="entry name" value="V-type_ATPase_116kDa_su_euka"/>
</dbReference>
<keyword evidence="3 9" id="KW-0813">Transport</keyword>
<sequence length="858" mass="97912">MTSFRKHVGKELCLFFQFHFFLFHFLMRRGKGPGPGVVTLPALPLWLRCSHQVLLKTARGKHSTNTILLLFTYFGYIYKVQPFFLELHFYCSISFLFPSRNKMSFRSTPLALIQLLLPSAGAYPCMCQIGEKGLVELRDLNPGVSSFKRKFVGEILRYDNLEHTLRYLYEEVMKEGVTVLEDEVSPKAPSPRDALDIQSRAESLQQELQEVTRNCTSFTADLTRLIEYQGLLGALSSFLTPLTCSSPSPEPSEGIRMSSVYGIIATARIPSFELLLWRCCCGFSFLHHEELPQTFVASQTEKPVKRSVFMISYWGERIGEKVQKICQGFHGRILQCPESLTEREKLLSQLESQVSEIKTVLTQTEQYRHQLLIQAGSVVWGWLVQEFLQERATYSHLNSQFENPPSLLRTNKFTYAFQNIINAYGVASYLELNPAPFTIVTFPFLFAVMFGDFGHGLLMVAFALALLYAGKSESVRHSTNEILSMIYGGRYVLLLMGLFSIYTGLIYNECFSRPVMIFSSSWNVSAMSMSDDDIRHNSYLTLDPVFPGVFNGPYPFGIDPIWNMAKNKLNFLNSYKMKMSILIGIPHMGFGLFLSLLNHMHFSHWRDILCVVLPQLLFLSSLFGYLCLIVIFKWVYWLPINSKNAPSLLLDYIHLFMFQGGRKLYGTQEQTEKSLAALGYICIPWLLFSKPIVMYISHRRKEQRSLMSLQAEDSPLLTGCNDDSEKIDFDFADEFMLQAIHTIEFCLGCISNTASYLRLWALSLAHAELSEVLWSMILSNGLGATGVKAPFILLPFFCAFSCLTVVILLVMEGLSAFLHALRLHWVEFQNKFYHGDGQLFSPFSFKLLLNSREQTTDT</sequence>
<comment type="similarity">
    <text evidence="2 9">Belongs to the V-ATPase 116 kDa subunit family.</text>
</comment>
<evidence type="ECO:0000256" key="1">
    <source>
        <dbReference type="ARBA" id="ARBA00004141"/>
    </source>
</evidence>
<dbReference type="GO" id="GO:0051117">
    <property type="term" value="F:ATPase binding"/>
    <property type="evidence" value="ECO:0007669"/>
    <property type="project" value="TreeGrafter"/>
</dbReference>
<evidence type="ECO:0000256" key="6">
    <source>
        <dbReference type="ARBA" id="ARBA00022989"/>
    </source>
</evidence>
<keyword evidence="7 9" id="KW-0406">Ion transport</keyword>
<evidence type="ECO:0000256" key="8">
    <source>
        <dbReference type="ARBA" id="ARBA00023136"/>
    </source>
</evidence>
<dbReference type="InterPro" id="IPR002490">
    <property type="entry name" value="V-ATPase_116kDa_su"/>
</dbReference>
<keyword evidence="8 9" id="KW-0472">Membrane</keyword>
<evidence type="ECO:0000256" key="4">
    <source>
        <dbReference type="ARBA" id="ARBA00022692"/>
    </source>
</evidence>
<name>A0A8C4Q953_EPTBU</name>
<reference evidence="11" key="1">
    <citation type="submission" date="2025-08" db="UniProtKB">
        <authorList>
            <consortium name="Ensembl"/>
        </authorList>
    </citation>
    <scope>IDENTIFICATION</scope>
</reference>
<comment type="subcellular location">
    <subcellularLocation>
        <location evidence="1">Membrane</location>
        <topology evidence="1">Multi-pass membrane protein</topology>
    </subcellularLocation>
</comment>
<feature type="coiled-coil region" evidence="10">
    <location>
        <begin position="194"/>
        <end position="221"/>
    </location>
</feature>
<evidence type="ECO:0000256" key="9">
    <source>
        <dbReference type="RuleBase" id="RU361189"/>
    </source>
</evidence>
<dbReference type="GO" id="GO:0007035">
    <property type="term" value="P:vacuolar acidification"/>
    <property type="evidence" value="ECO:0007669"/>
    <property type="project" value="TreeGrafter"/>
</dbReference>